<name>A0A448ZJR1_9STRA</name>
<proteinExistence type="predicted"/>
<gene>
    <name evidence="1" type="ORF">PSNMU_V1.4_AUG-EV-PASAV3_0092410</name>
</gene>
<sequence>MALVILSATVPRRNIRYGLCRPESTHGAVVSPVPDDTLLYQVHVLIVTDANPREPSTPIGECLRFRSLVFGLFLLGTLHPVHDPALDHIQWVLVRIPFLPPLGLWIPLPGGLLPIASIVQVSTSGPHCLPGLVVFLVETIELGLGVQPRGQDQFRPRLDDDVPFPQFAGDRVGGFEDRPVLGHAPIISGNR</sequence>
<reference evidence="1 2" key="1">
    <citation type="submission" date="2019-01" db="EMBL/GenBank/DDBJ databases">
        <authorList>
            <person name="Ferrante I. M."/>
        </authorList>
    </citation>
    <scope>NUCLEOTIDE SEQUENCE [LARGE SCALE GENOMIC DNA]</scope>
    <source>
        <strain evidence="1 2">B856</strain>
    </source>
</reference>
<organism evidence="1 2">
    <name type="scientific">Pseudo-nitzschia multistriata</name>
    <dbReference type="NCBI Taxonomy" id="183589"/>
    <lineage>
        <taxon>Eukaryota</taxon>
        <taxon>Sar</taxon>
        <taxon>Stramenopiles</taxon>
        <taxon>Ochrophyta</taxon>
        <taxon>Bacillariophyta</taxon>
        <taxon>Bacillariophyceae</taxon>
        <taxon>Bacillariophycidae</taxon>
        <taxon>Bacillariales</taxon>
        <taxon>Bacillariaceae</taxon>
        <taxon>Pseudo-nitzschia</taxon>
    </lineage>
</organism>
<evidence type="ECO:0000313" key="2">
    <source>
        <dbReference type="Proteomes" id="UP000291116"/>
    </source>
</evidence>
<keyword evidence="2" id="KW-1185">Reference proteome</keyword>
<dbReference type="EMBL" id="CAACVS010000428">
    <property type="protein sequence ID" value="VEU42280.1"/>
    <property type="molecule type" value="Genomic_DNA"/>
</dbReference>
<accession>A0A448ZJR1</accession>
<evidence type="ECO:0000313" key="1">
    <source>
        <dbReference type="EMBL" id="VEU42280.1"/>
    </source>
</evidence>
<protein>
    <submittedName>
        <fullName evidence="1">Uncharacterized protein</fullName>
    </submittedName>
</protein>
<dbReference type="AlphaFoldDB" id="A0A448ZJR1"/>
<dbReference type="Proteomes" id="UP000291116">
    <property type="component" value="Unassembled WGS sequence"/>
</dbReference>